<feature type="transmembrane region" description="Helical" evidence="1">
    <location>
        <begin position="32"/>
        <end position="56"/>
    </location>
</feature>
<keyword evidence="1" id="KW-0472">Membrane</keyword>
<reference evidence="2 3" key="1">
    <citation type="submission" date="2019-09" db="EMBL/GenBank/DDBJ databases">
        <title>H2 Metabolism Revealed by Metagenomic Analysis in Subglacial Sediment of East Antarctica.</title>
        <authorList>
            <person name="Yang Z."/>
            <person name="Zhang Y."/>
            <person name="Lv Y."/>
            <person name="Yan W."/>
            <person name="Xiao X."/>
            <person name="Sun B."/>
            <person name="Ma H."/>
        </authorList>
    </citation>
    <scope>NUCLEOTIDE SEQUENCE [LARGE SCALE GENOMIC DNA]</scope>
    <source>
        <strain evidence="2">Bin2_2</strain>
    </source>
</reference>
<organism evidence="2 3">
    <name type="scientific">Sulfuriferula multivorans</name>
    <dbReference type="NCBI Taxonomy" id="1559896"/>
    <lineage>
        <taxon>Bacteria</taxon>
        <taxon>Pseudomonadati</taxon>
        <taxon>Pseudomonadota</taxon>
        <taxon>Betaproteobacteria</taxon>
        <taxon>Nitrosomonadales</taxon>
        <taxon>Sulfuricellaceae</taxon>
        <taxon>Sulfuriferula</taxon>
    </lineage>
</organism>
<keyword evidence="1" id="KW-0812">Transmembrane</keyword>
<protein>
    <submittedName>
        <fullName evidence="2">Uncharacterized protein</fullName>
    </submittedName>
</protein>
<evidence type="ECO:0000256" key="1">
    <source>
        <dbReference type="SAM" id="Phobius"/>
    </source>
</evidence>
<comment type="caution">
    <text evidence="2">The sequence shown here is derived from an EMBL/GenBank/DDBJ whole genome shotgun (WGS) entry which is preliminary data.</text>
</comment>
<sequence length="62" mass="6778">MPLINLVLVLIVVGVLLWLVNAYIPMDGKIKQILNIVVVIVVVIWLLQVFGVIGAMGNIRIG</sequence>
<evidence type="ECO:0000313" key="3">
    <source>
        <dbReference type="Proteomes" id="UP000483432"/>
    </source>
</evidence>
<accession>A0A7C9P9M1</accession>
<dbReference type="EMBL" id="JAAFGW010000291">
    <property type="protein sequence ID" value="NDP49515.1"/>
    <property type="molecule type" value="Genomic_DNA"/>
</dbReference>
<name>A0A7C9P9M1_9PROT</name>
<dbReference type="InterPro" id="IPR049641">
    <property type="entry name" value="THIVI_2564-like"/>
</dbReference>
<dbReference type="NCBIfam" id="NF041949">
    <property type="entry name" value="THIVI_2564_fam"/>
    <property type="match status" value="1"/>
</dbReference>
<evidence type="ECO:0000313" key="2">
    <source>
        <dbReference type="EMBL" id="NDP49515.1"/>
    </source>
</evidence>
<gene>
    <name evidence="2" type="ORF">GZ085_14230</name>
</gene>
<proteinExistence type="predicted"/>
<keyword evidence="1" id="KW-1133">Transmembrane helix</keyword>
<dbReference type="AlphaFoldDB" id="A0A7C9P9M1"/>
<dbReference type="Proteomes" id="UP000483432">
    <property type="component" value="Unassembled WGS sequence"/>
</dbReference>